<protein>
    <submittedName>
        <fullName evidence="1">Uncharacterized protein</fullName>
    </submittedName>
</protein>
<name>A0ACB7THR5_HYAAI</name>
<reference evidence="1" key="1">
    <citation type="submission" date="2020-05" db="EMBL/GenBank/DDBJ databases">
        <title>Large-scale comparative analyses of tick genomes elucidate their genetic diversity and vector capacities.</title>
        <authorList>
            <person name="Jia N."/>
            <person name="Wang J."/>
            <person name="Shi W."/>
            <person name="Du L."/>
            <person name="Sun Y."/>
            <person name="Zhan W."/>
            <person name="Jiang J."/>
            <person name="Wang Q."/>
            <person name="Zhang B."/>
            <person name="Ji P."/>
            <person name="Sakyi L.B."/>
            <person name="Cui X."/>
            <person name="Yuan T."/>
            <person name="Jiang B."/>
            <person name="Yang W."/>
            <person name="Lam T.T.-Y."/>
            <person name="Chang Q."/>
            <person name="Ding S."/>
            <person name="Wang X."/>
            <person name="Zhu J."/>
            <person name="Ruan X."/>
            <person name="Zhao L."/>
            <person name="Wei J."/>
            <person name="Que T."/>
            <person name="Du C."/>
            <person name="Cheng J."/>
            <person name="Dai P."/>
            <person name="Han X."/>
            <person name="Huang E."/>
            <person name="Gao Y."/>
            <person name="Liu J."/>
            <person name="Shao H."/>
            <person name="Ye R."/>
            <person name="Li L."/>
            <person name="Wei W."/>
            <person name="Wang X."/>
            <person name="Wang C."/>
            <person name="Yang T."/>
            <person name="Huo Q."/>
            <person name="Li W."/>
            <person name="Guo W."/>
            <person name="Chen H."/>
            <person name="Zhou L."/>
            <person name="Ni X."/>
            <person name="Tian J."/>
            <person name="Zhou Y."/>
            <person name="Sheng Y."/>
            <person name="Liu T."/>
            <person name="Pan Y."/>
            <person name="Xia L."/>
            <person name="Li J."/>
            <person name="Zhao F."/>
            <person name="Cao W."/>
        </authorList>
    </citation>
    <scope>NUCLEOTIDE SEQUENCE</scope>
    <source>
        <strain evidence="1">Hyas-2018</strain>
    </source>
</reference>
<sequence>MKAAVVLAFLFIIAYADHHEGHHGNHTEEHGHHHAHHHGDPHAHGHGHPSHHGSVCNLPEESLASVVECVLQNITEEVRVKLQGVSQNLQCETILCGIQKFCQEHGTLENNSTDVFTHEQNVQLRHAFMGCRPQRVATAEEVVQEVSEAGPEA</sequence>
<organism evidence="1 2">
    <name type="scientific">Hyalomma asiaticum</name>
    <name type="common">Tick</name>
    <dbReference type="NCBI Taxonomy" id="266040"/>
    <lineage>
        <taxon>Eukaryota</taxon>
        <taxon>Metazoa</taxon>
        <taxon>Ecdysozoa</taxon>
        <taxon>Arthropoda</taxon>
        <taxon>Chelicerata</taxon>
        <taxon>Arachnida</taxon>
        <taxon>Acari</taxon>
        <taxon>Parasitiformes</taxon>
        <taxon>Ixodida</taxon>
        <taxon>Ixodoidea</taxon>
        <taxon>Ixodidae</taxon>
        <taxon>Hyalomminae</taxon>
        <taxon>Hyalomma</taxon>
    </lineage>
</organism>
<accession>A0ACB7THR5</accession>
<comment type="caution">
    <text evidence="1">The sequence shown here is derived from an EMBL/GenBank/DDBJ whole genome shotgun (WGS) entry which is preliminary data.</text>
</comment>
<dbReference type="EMBL" id="CM023481">
    <property type="protein sequence ID" value="KAH6945559.1"/>
    <property type="molecule type" value="Genomic_DNA"/>
</dbReference>
<dbReference type="Proteomes" id="UP000821845">
    <property type="component" value="Chromosome 1"/>
</dbReference>
<keyword evidence="2" id="KW-1185">Reference proteome</keyword>
<proteinExistence type="predicted"/>
<evidence type="ECO:0000313" key="2">
    <source>
        <dbReference type="Proteomes" id="UP000821845"/>
    </source>
</evidence>
<gene>
    <name evidence="1" type="ORF">HPB50_008935</name>
</gene>
<evidence type="ECO:0000313" key="1">
    <source>
        <dbReference type="EMBL" id="KAH6945559.1"/>
    </source>
</evidence>